<reference evidence="2 3" key="1">
    <citation type="submission" date="2021-03" db="EMBL/GenBank/DDBJ databases">
        <title>Antimicrobial resistance genes in bacteria isolated from Japanese honey, and their potential for conferring macrolide and lincosamide resistance in the American foulbrood pathogen Paenibacillus larvae.</title>
        <authorList>
            <person name="Okamoto M."/>
            <person name="Kumagai M."/>
            <person name="Kanamori H."/>
            <person name="Takamatsu D."/>
        </authorList>
    </citation>
    <scope>NUCLEOTIDE SEQUENCE [LARGE SCALE GENOMIC DNA]</scope>
    <source>
        <strain evidence="2 3">J42TS3</strain>
    </source>
</reference>
<keyword evidence="3" id="KW-1185">Reference proteome</keyword>
<organism evidence="2 3">
    <name type="scientific">Paenibacillus vini</name>
    <dbReference type="NCBI Taxonomy" id="1476024"/>
    <lineage>
        <taxon>Bacteria</taxon>
        <taxon>Bacillati</taxon>
        <taxon>Bacillota</taxon>
        <taxon>Bacilli</taxon>
        <taxon>Bacillales</taxon>
        <taxon>Paenibacillaceae</taxon>
        <taxon>Paenibacillus</taxon>
    </lineage>
</organism>
<feature type="transmembrane region" description="Helical" evidence="1">
    <location>
        <begin position="73"/>
        <end position="103"/>
    </location>
</feature>
<keyword evidence="1" id="KW-0472">Membrane</keyword>
<dbReference type="Proteomes" id="UP000679992">
    <property type="component" value="Unassembled WGS sequence"/>
</dbReference>
<name>A0ABQ4MBM2_9BACL</name>
<evidence type="ECO:0000313" key="2">
    <source>
        <dbReference type="EMBL" id="GIP53381.1"/>
    </source>
</evidence>
<accession>A0ABQ4MBM2</accession>
<proteinExistence type="predicted"/>
<keyword evidence="1" id="KW-0812">Transmembrane</keyword>
<feature type="transmembrane region" description="Helical" evidence="1">
    <location>
        <begin position="109"/>
        <end position="128"/>
    </location>
</feature>
<protein>
    <recommendedName>
        <fullName evidence="4">DUF1700 domain-containing protein</fullName>
    </recommendedName>
</protein>
<comment type="caution">
    <text evidence="2">The sequence shown here is derived from an EMBL/GenBank/DDBJ whole genome shotgun (WGS) entry which is preliminary data.</text>
</comment>
<evidence type="ECO:0008006" key="4">
    <source>
        <dbReference type="Google" id="ProtNLM"/>
    </source>
</evidence>
<dbReference type="RefSeq" id="WP_213654950.1">
    <property type="nucleotide sequence ID" value="NZ_BOSL01000006.1"/>
</dbReference>
<dbReference type="EMBL" id="BOSL01000006">
    <property type="protein sequence ID" value="GIP53381.1"/>
    <property type="molecule type" value="Genomic_DNA"/>
</dbReference>
<gene>
    <name evidence="2" type="ORF">J42TS3_24160</name>
</gene>
<sequence length="167" mass="18913">MKDIEALFQELFPERMNSKTLRLKRALQEHLLNSIKELSKQGISPDKALEMTLKKLGGIDKVRKQIKKSNRKWPLLTSPYVVITISLLLGYPLVLLIVFGIFIISNFSLILLLPLLIGVGMFMSKVYVAVFEIQSNRFGTSLELNNASVLAGAGLKYKEPEIQDEHR</sequence>
<keyword evidence="1" id="KW-1133">Transmembrane helix</keyword>
<evidence type="ECO:0000256" key="1">
    <source>
        <dbReference type="SAM" id="Phobius"/>
    </source>
</evidence>
<evidence type="ECO:0000313" key="3">
    <source>
        <dbReference type="Proteomes" id="UP000679992"/>
    </source>
</evidence>